<evidence type="ECO:0000313" key="2">
    <source>
        <dbReference type="EMBL" id="EKX45336.1"/>
    </source>
</evidence>
<dbReference type="RefSeq" id="XP_005832316.1">
    <property type="nucleotide sequence ID" value="XM_005832259.1"/>
</dbReference>
<dbReference type="EMBL" id="JH993000">
    <property type="protein sequence ID" value="EKX45336.1"/>
    <property type="molecule type" value="Genomic_DNA"/>
</dbReference>
<name>L1J9Z9_GUITC</name>
<dbReference type="AlphaFoldDB" id="L1J9Z9"/>
<feature type="coiled-coil region" evidence="1">
    <location>
        <begin position="92"/>
        <end position="126"/>
    </location>
</feature>
<reference evidence="4" key="2">
    <citation type="submission" date="2012-11" db="EMBL/GenBank/DDBJ databases">
        <authorList>
            <person name="Kuo A."/>
            <person name="Curtis B.A."/>
            <person name="Tanifuji G."/>
            <person name="Burki F."/>
            <person name="Gruber A."/>
            <person name="Irimia M."/>
            <person name="Maruyama S."/>
            <person name="Arias M.C."/>
            <person name="Ball S.G."/>
            <person name="Gile G.H."/>
            <person name="Hirakawa Y."/>
            <person name="Hopkins J.F."/>
            <person name="Rensing S.A."/>
            <person name="Schmutz J."/>
            <person name="Symeonidi A."/>
            <person name="Elias M."/>
            <person name="Eveleigh R.J."/>
            <person name="Herman E.K."/>
            <person name="Klute M.J."/>
            <person name="Nakayama T."/>
            <person name="Obornik M."/>
            <person name="Reyes-Prieto A."/>
            <person name="Armbrust E.V."/>
            <person name="Aves S.J."/>
            <person name="Beiko R.G."/>
            <person name="Coutinho P."/>
            <person name="Dacks J.B."/>
            <person name="Durnford D.G."/>
            <person name="Fast N.M."/>
            <person name="Green B.R."/>
            <person name="Grisdale C."/>
            <person name="Hempe F."/>
            <person name="Henrissat B."/>
            <person name="Hoppner M.P."/>
            <person name="Ishida K.-I."/>
            <person name="Kim E."/>
            <person name="Koreny L."/>
            <person name="Kroth P.G."/>
            <person name="Liu Y."/>
            <person name="Malik S.-B."/>
            <person name="Maier U.G."/>
            <person name="McRose D."/>
            <person name="Mock T."/>
            <person name="Neilson J.A."/>
            <person name="Onodera N.T."/>
            <person name="Poole A.M."/>
            <person name="Pritham E.J."/>
            <person name="Richards T.A."/>
            <person name="Rocap G."/>
            <person name="Roy S.W."/>
            <person name="Sarai C."/>
            <person name="Schaack S."/>
            <person name="Shirato S."/>
            <person name="Slamovits C.H."/>
            <person name="Spencer D.F."/>
            <person name="Suzuki S."/>
            <person name="Worden A.Z."/>
            <person name="Zauner S."/>
            <person name="Barry K."/>
            <person name="Bell C."/>
            <person name="Bharti A.K."/>
            <person name="Crow J.A."/>
            <person name="Grimwood J."/>
            <person name="Kramer R."/>
            <person name="Lindquist E."/>
            <person name="Lucas S."/>
            <person name="Salamov A."/>
            <person name="McFadden G.I."/>
            <person name="Lane C.E."/>
            <person name="Keeling P.J."/>
            <person name="Gray M.W."/>
            <person name="Grigoriev I.V."/>
            <person name="Archibald J.M."/>
        </authorList>
    </citation>
    <scope>NUCLEOTIDE SEQUENCE</scope>
    <source>
        <strain evidence="4">CCMP2712</strain>
    </source>
</reference>
<accession>L1J9Z9</accession>
<organism evidence="2">
    <name type="scientific">Guillardia theta (strain CCMP2712)</name>
    <name type="common">Cryptophyte</name>
    <dbReference type="NCBI Taxonomy" id="905079"/>
    <lineage>
        <taxon>Eukaryota</taxon>
        <taxon>Cryptophyceae</taxon>
        <taxon>Pyrenomonadales</taxon>
        <taxon>Geminigeraceae</taxon>
        <taxon>Guillardia</taxon>
    </lineage>
</organism>
<protein>
    <submittedName>
        <fullName evidence="2 3">Uncharacterized protein</fullName>
    </submittedName>
</protein>
<dbReference type="EnsemblProtists" id="EKX45336">
    <property type="protein sequence ID" value="EKX45336"/>
    <property type="gene ID" value="GUITHDRAFT_108974"/>
</dbReference>
<dbReference type="OrthoDB" id="128611at2759"/>
<reference evidence="2 4" key="1">
    <citation type="journal article" date="2012" name="Nature">
        <title>Algal genomes reveal evolutionary mosaicism and the fate of nucleomorphs.</title>
        <authorList>
            <consortium name="DOE Joint Genome Institute"/>
            <person name="Curtis B.A."/>
            <person name="Tanifuji G."/>
            <person name="Burki F."/>
            <person name="Gruber A."/>
            <person name="Irimia M."/>
            <person name="Maruyama S."/>
            <person name="Arias M.C."/>
            <person name="Ball S.G."/>
            <person name="Gile G.H."/>
            <person name="Hirakawa Y."/>
            <person name="Hopkins J.F."/>
            <person name="Kuo A."/>
            <person name="Rensing S.A."/>
            <person name="Schmutz J."/>
            <person name="Symeonidi A."/>
            <person name="Elias M."/>
            <person name="Eveleigh R.J."/>
            <person name="Herman E.K."/>
            <person name="Klute M.J."/>
            <person name="Nakayama T."/>
            <person name="Obornik M."/>
            <person name="Reyes-Prieto A."/>
            <person name="Armbrust E.V."/>
            <person name="Aves S.J."/>
            <person name="Beiko R.G."/>
            <person name="Coutinho P."/>
            <person name="Dacks J.B."/>
            <person name="Durnford D.G."/>
            <person name="Fast N.M."/>
            <person name="Green B.R."/>
            <person name="Grisdale C.J."/>
            <person name="Hempel F."/>
            <person name="Henrissat B."/>
            <person name="Hoppner M.P."/>
            <person name="Ishida K."/>
            <person name="Kim E."/>
            <person name="Koreny L."/>
            <person name="Kroth P.G."/>
            <person name="Liu Y."/>
            <person name="Malik S.B."/>
            <person name="Maier U.G."/>
            <person name="McRose D."/>
            <person name="Mock T."/>
            <person name="Neilson J.A."/>
            <person name="Onodera N.T."/>
            <person name="Poole A.M."/>
            <person name="Pritham E.J."/>
            <person name="Richards T.A."/>
            <person name="Rocap G."/>
            <person name="Roy S.W."/>
            <person name="Sarai C."/>
            <person name="Schaack S."/>
            <person name="Shirato S."/>
            <person name="Slamovits C.H."/>
            <person name="Spencer D.F."/>
            <person name="Suzuki S."/>
            <person name="Worden A.Z."/>
            <person name="Zauner S."/>
            <person name="Barry K."/>
            <person name="Bell C."/>
            <person name="Bharti A.K."/>
            <person name="Crow J.A."/>
            <person name="Grimwood J."/>
            <person name="Kramer R."/>
            <person name="Lindquist E."/>
            <person name="Lucas S."/>
            <person name="Salamov A."/>
            <person name="McFadden G.I."/>
            <person name="Lane C.E."/>
            <person name="Keeling P.J."/>
            <person name="Gray M.W."/>
            <person name="Grigoriev I.V."/>
            <person name="Archibald J.M."/>
        </authorList>
    </citation>
    <scope>NUCLEOTIDE SEQUENCE</scope>
    <source>
        <strain evidence="2 4">CCMP2712</strain>
    </source>
</reference>
<dbReference type="GeneID" id="17301815"/>
<dbReference type="PaxDb" id="55529-EKX45336"/>
<keyword evidence="1" id="KW-0175">Coiled coil</keyword>
<proteinExistence type="predicted"/>
<evidence type="ECO:0000256" key="1">
    <source>
        <dbReference type="SAM" id="Coils"/>
    </source>
</evidence>
<dbReference type="Proteomes" id="UP000011087">
    <property type="component" value="Unassembled WGS sequence"/>
</dbReference>
<reference evidence="3" key="3">
    <citation type="submission" date="2016-03" db="UniProtKB">
        <authorList>
            <consortium name="EnsemblProtists"/>
        </authorList>
    </citation>
    <scope>IDENTIFICATION</scope>
</reference>
<sequence>MEEKLAVCFRTSADSIFRAIAENRPLANSLQSGLGDGGTGVDAGVKAAAEDNLNHLIEVVWRMYDFVTKTRDGEGKLREGIDAKMQGMQQCLQGIQNTLEEMKGSMKEFEEMKRSIKELKEGMTDEIKRADDGGEVEDETVNDNTMEGDESRLLPTNFKWVKANTRAIYTQWHFGNREKGYPAYKTLKPRHFYTKDQKKRLSDLRYLVREIEIEARALGVYVEQPDGIEEAGFMYDQCENFLMEVYKKARGEWNVTSRFGHLSWMTVVNLLRNSERARAKDVEMFWCSY</sequence>
<dbReference type="HOGENOM" id="CLU_964571_0_0_1"/>
<dbReference type="KEGG" id="gtt:GUITHDRAFT_108974"/>
<evidence type="ECO:0000313" key="3">
    <source>
        <dbReference type="EnsemblProtists" id="EKX45336"/>
    </source>
</evidence>
<evidence type="ECO:0000313" key="4">
    <source>
        <dbReference type="Proteomes" id="UP000011087"/>
    </source>
</evidence>
<gene>
    <name evidence="2" type="ORF">GUITHDRAFT_108974</name>
</gene>
<keyword evidence="4" id="KW-1185">Reference proteome</keyword>